<protein>
    <submittedName>
        <fullName evidence="2">Uncharacterized protein</fullName>
    </submittedName>
</protein>
<evidence type="ECO:0000256" key="1">
    <source>
        <dbReference type="SAM" id="Phobius"/>
    </source>
</evidence>
<gene>
    <name evidence="2" type="ORF">CPA45_06140</name>
</gene>
<keyword evidence="1" id="KW-0812">Transmembrane</keyword>
<sequence length="81" mass="9100">MHKKTTLCEQDGYFASLPFRGLDDQRFRALIGTGKLSVLLLPFQQLGSMPSCLICQLARTFTVLAISVLAALWSIYLIFNF</sequence>
<reference evidence="3" key="1">
    <citation type="submission" date="2017-09" db="EMBL/GenBank/DDBJ databases">
        <authorList>
            <person name="Cho G.-S."/>
            <person name="Oguntoyinbo F.A."/>
            <person name="Cnockaert M."/>
            <person name="Kabisch J."/>
            <person name="Neve H."/>
            <person name="Bockelmann W."/>
            <person name="Wenning M."/>
            <person name="Franz C.M."/>
            <person name="Vandamme P."/>
        </authorList>
    </citation>
    <scope>NUCLEOTIDE SEQUENCE [LARGE SCALE GENOMIC DNA]</scope>
    <source>
        <strain evidence="3">MBT G8648</strain>
    </source>
</reference>
<evidence type="ECO:0000313" key="2">
    <source>
        <dbReference type="EMBL" id="PCF96591.1"/>
    </source>
</evidence>
<organism evidence="2 3">
    <name type="scientific">Vreelandella nigrificans</name>
    <dbReference type="NCBI Taxonomy" id="2042704"/>
    <lineage>
        <taxon>Bacteria</taxon>
        <taxon>Pseudomonadati</taxon>
        <taxon>Pseudomonadota</taxon>
        <taxon>Gammaproteobacteria</taxon>
        <taxon>Oceanospirillales</taxon>
        <taxon>Halomonadaceae</taxon>
        <taxon>Vreelandella</taxon>
    </lineage>
</organism>
<feature type="transmembrane region" description="Helical" evidence="1">
    <location>
        <begin position="57"/>
        <end position="79"/>
    </location>
</feature>
<dbReference type="Proteomes" id="UP000218677">
    <property type="component" value="Unassembled WGS sequence"/>
</dbReference>
<keyword evidence="1" id="KW-0472">Membrane</keyword>
<dbReference type="EMBL" id="NWUX01000003">
    <property type="protein sequence ID" value="PCF96591.1"/>
    <property type="molecule type" value="Genomic_DNA"/>
</dbReference>
<name>A0A2A4HR70_9GAMM</name>
<keyword evidence="1" id="KW-1133">Transmembrane helix</keyword>
<dbReference type="AlphaFoldDB" id="A0A2A4HR70"/>
<comment type="caution">
    <text evidence="2">The sequence shown here is derived from an EMBL/GenBank/DDBJ whole genome shotgun (WGS) entry which is preliminary data.</text>
</comment>
<keyword evidence="3" id="KW-1185">Reference proteome</keyword>
<evidence type="ECO:0000313" key="3">
    <source>
        <dbReference type="Proteomes" id="UP000218677"/>
    </source>
</evidence>
<proteinExistence type="predicted"/>
<accession>A0A2A4HR70</accession>